<evidence type="ECO:0000256" key="1">
    <source>
        <dbReference type="SAM" id="MobiDB-lite"/>
    </source>
</evidence>
<feature type="region of interest" description="Disordered" evidence="1">
    <location>
        <begin position="73"/>
        <end position="145"/>
    </location>
</feature>
<dbReference type="AlphaFoldDB" id="A0A9W6GSQ3"/>
<dbReference type="InterPro" id="IPR009061">
    <property type="entry name" value="DNA-bd_dom_put_sf"/>
</dbReference>
<dbReference type="EMBL" id="BSEC01000001">
    <property type="protein sequence ID" value="GLI92372.1"/>
    <property type="molecule type" value="Genomic_DNA"/>
</dbReference>
<evidence type="ECO:0008006" key="4">
    <source>
        <dbReference type="Google" id="ProtNLM"/>
    </source>
</evidence>
<proteinExistence type="predicted"/>
<feature type="compositionally biased region" description="Basic and acidic residues" evidence="1">
    <location>
        <begin position="73"/>
        <end position="94"/>
    </location>
</feature>
<feature type="compositionally biased region" description="Polar residues" evidence="1">
    <location>
        <begin position="124"/>
        <end position="139"/>
    </location>
</feature>
<gene>
    <name evidence="2" type="ORF">LMG27198_13640</name>
</gene>
<evidence type="ECO:0000313" key="3">
    <source>
        <dbReference type="Proteomes" id="UP001144323"/>
    </source>
</evidence>
<dbReference type="Proteomes" id="UP001144323">
    <property type="component" value="Unassembled WGS sequence"/>
</dbReference>
<accession>A0A9W6GSQ3</accession>
<keyword evidence="3" id="KW-1185">Reference proteome</keyword>
<dbReference type="SUPFAM" id="SSF46955">
    <property type="entry name" value="Putative DNA-binding domain"/>
    <property type="match status" value="1"/>
</dbReference>
<evidence type="ECO:0000313" key="2">
    <source>
        <dbReference type="EMBL" id="GLI92372.1"/>
    </source>
</evidence>
<reference evidence="2" key="1">
    <citation type="journal article" date="2023" name="Int. J. Syst. Evol. Microbiol.">
        <title>Methylocystis iwaonis sp. nov., a type II methane-oxidizing bacterium from surface soil of a rice paddy field in Japan, and emended description of the genus Methylocystis (ex Whittenbury et al. 1970) Bowman et al. 1993.</title>
        <authorList>
            <person name="Kaise H."/>
            <person name="Sawadogo J.B."/>
            <person name="Alam M.S."/>
            <person name="Ueno C."/>
            <person name="Dianou D."/>
            <person name="Shinjo R."/>
            <person name="Asakawa S."/>
        </authorList>
    </citation>
    <scope>NUCLEOTIDE SEQUENCE</scope>
    <source>
        <strain evidence="2">LMG27198</strain>
    </source>
</reference>
<comment type="caution">
    <text evidence="2">The sequence shown here is derived from an EMBL/GenBank/DDBJ whole genome shotgun (WGS) entry which is preliminary data.</text>
</comment>
<name>A0A9W6GSQ3_9HYPH</name>
<sequence length="145" mass="15897">MAPAMTSPSAETTGSRGMTQDARLGWLRLGEAADLIGVSIKTLRREATRGRLRTWRVGNKDFTSLDEIERMKDTCQQSKKESTSGSSRRESTKDTKKRASGSSRTVEEISAQDALKAKLEKLTDASQTTSPRSGKSRGSNVIFLK</sequence>
<organism evidence="2 3">
    <name type="scientific">Methylocystis echinoides</name>
    <dbReference type="NCBI Taxonomy" id="29468"/>
    <lineage>
        <taxon>Bacteria</taxon>
        <taxon>Pseudomonadati</taxon>
        <taxon>Pseudomonadota</taxon>
        <taxon>Alphaproteobacteria</taxon>
        <taxon>Hyphomicrobiales</taxon>
        <taxon>Methylocystaceae</taxon>
        <taxon>Methylocystis</taxon>
    </lineage>
</organism>
<protein>
    <recommendedName>
        <fullName evidence="4">Helix-turn-helix domain-containing protein</fullName>
    </recommendedName>
</protein>